<sequence>MKGIDPSPVRLVRETLLNTLLCAFPDMQRREFRRDVLTTAGLHMEVAERDIPREHVRAIVQSVLGSPRPSESLRLLEDALRRHAAHDQALPWLELAVASLTDSAPLPEGIMLRLIEVLRKTPYEKIAYRTLARYTADCGGSALAADQSTVPEVLLWLATRRGPVDPGPLLRFATRLNDDPHIVGTREGEGLRALLSDLNVPATNQADDRLIIQIRLEAAGPDHPADERYLLRGAYYRQRPPDGPLERVNLLLHDESFSKDELIGKAPSQLTQWAALAQELHRAGGRVRVEFILPSALLGHEAELWAVGRSGRAIGHNFPVVVRSLERYSDPWINPEPWRRRWDNLLSSRSDDALRQIEWPSLEIKQPGELANWLSDRGDVACLGLCLPYNELQPAARQAVDDALLTEGVPVMLWRRDSGDPNELLTALRPHGFERLSELPDTLLRCRRAGRFDKDHVSQHITLLWDDPYCVDPAQDWPFEGMA</sequence>
<evidence type="ECO:0000259" key="1">
    <source>
        <dbReference type="Pfam" id="PF20028"/>
    </source>
</evidence>
<organism evidence="2 3">
    <name type="scientific">Streptomyces atrovirens</name>
    <dbReference type="NCBI Taxonomy" id="285556"/>
    <lineage>
        <taxon>Bacteria</taxon>
        <taxon>Bacillati</taxon>
        <taxon>Actinomycetota</taxon>
        <taxon>Actinomycetes</taxon>
        <taxon>Kitasatosporales</taxon>
        <taxon>Streptomycetaceae</taxon>
        <taxon>Streptomyces</taxon>
    </lineage>
</organism>
<dbReference type="RefSeq" id="WP_344569255.1">
    <property type="nucleotide sequence ID" value="NZ_BAAATG010000060.1"/>
</dbReference>
<comment type="caution">
    <text evidence="2">The sequence shown here is derived from an EMBL/GenBank/DDBJ whole genome shotgun (WGS) entry which is preliminary data.</text>
</comment>
<dbReference type="Proteomes" id="UP001596035">
    <property type="component" value="Unassembled WGS sequence"/>
</dbReference>
<reference evidence="3" key="1">
    <citation type="journal article" date="2019" name="Int. J. Syst. Evol. Microbiol.">
        <title>The Global Catalogue of Microorganisms (GCM) 10K type strain sequencing project: providing services to taxonomists for standard genome sequencing and annotation.</title>
        <authorList>
            <consortium name="The Broad Institute Genomics Platform"/>
            <consortium name="The Broad Institute Genome Sequencing Center for Infectious Disease"/>
            <person name="Wu L."/>
            <person name="Ma J."/>
        </authorList>
    </citation>
    <scope>NUCLEOTIDE SEQUENCE [LARGE SCALE GENOMIC DNA]</scope>
    <source>
        <strain evidence="3">CGMCC 4.7131</strain>
    </source>
</reference>
<dbReference type="InterPro" id="IPR045450">
    <property type="entry name" value="VMAP_C"/>
</dbReference>
<evidence type="ECO:0000313" key="3">
    <source>
        <dbReference type="Proteomes" id="UP001596035"/>
    </source>
</evidence>
<name>A0ABW0DM43_9ACTN</name>
<protein>
    <recommendedName>
        <fullName evidence="1">vWA-MoxR associated protein C-terminal domain-containing protein</fullName>
    </recommendedName>
</protein>
<dbReference type="EMBL" id="JBHSKN010000002">
    <property type="protein sequence ID" value="MFC5238790.1"/>
    <property type="molecule type" value="Genomic_DNA"/>
</dbReference>
<dbReference type="Pfam" id="PF20028">
    <property type="entry name" value="VMAP-C"/>
    <property type="match status" value="1"/>
</dbReference>
<feature type="domain" description="vWA-MoxR associated protein C-terminal" evidence="1">
    <location>
        <begin position="264"/>
        <end position="468"/>
    </location>
</feature>
<accession>A0ABW0DM43</accession>
<keyword evidence="3" id="KW-1185">Reference proteome</keyword>
<evidence type="ECO:0000313" key="2">
    <source>
        <dbReference type="EMBL" id="MFC5238790.1"/>
    </source>
</evidence>
<gene>
    <name evidence="2" type="ORF">ACFPWV_02460</name>
</gene>
<proteinExistence type="predicted"/>